<keyword evidence="6" id="KW-0067">ATP-binding</keyword>
<keyword evidence="4 14" id="KW-0436">Ligase</keyword>
<organism evidence="14 15">
    <name type="scientific">Comamonas testosteroni TK102</name>
    <dbReference type="NCBI Taxonomy" id="1392005"/>
    <lineage>
        <taxon>Bacteria</taxon>
        <taxon>Pseudomonadati</taxon>
        <taxon>Pseudomonadota</taxon>
        <taxon>Betaproteobacteria</taxon>
        <taxon>Burkholderiales</taxon>
        <taxon>Comamonadaceae</taxon>
        <taxon>Comamonas</taxon>
    </lineage>
</organism>
<protein>
    <recommendedName>
        <fullName evidence="10">Long-chain-fatty-acid--CoA ligase</fullName>
        <ecNumber evidence="9">6.2.1.3</ecNumber>
    </recommendedName>
    <alternativeName>
        <fullName evidence="11">Long-chain acyl-CoA synthetase</fullName>
    </alternativeName>
</protein>
<dbReference type="InterPro" id="IPR020845">
    <property type="entry name" value="AMP-binding_CS"/>
</dbReference>
<reference evidence="14 15" key="1">
    <citation type="journal article" date="2014" name="Genome Announc.">
        <title>Complete Genome Sequence of Polychlorinated Biphenyl Degrader Comamonas testosteroni TK102 (NBRC 109938).</title>
        <authorList>
            <person name="Fukuda K."/>
            <person name="Hosoyama A."/>
            <person name="Tsuchikane K."/>
            <person name="Ohji S."/>
            <person name="Yamazoe A."/>
            <person name="Fujita N."/>
            <person name="Shintani M."/>
            <person name="Kimbara K."/>
        </authorList>
    </citation>
    <scope>NUCLEOTIDE SEQUENCE [LARGE SCALE GENOMIC DNA]</scope>
    <source>
        <strain evidence="14">TK102</strain>
    </source>
</reference>
<dbReference type="PANTHER" id="PTHR43767">
    <property type="entry name" value="LONG-CHAIN-FATTY-ACID--COA LIGASE"/>
    <property type="match status" value="1"/>
</dbReference>
<dbReference type="PROSITE" id="PS00455">
    <property type="entry name" value="AMP_BINDING"/>
    <property type="match status" value="1"/>
</dbReference>
<accession>A0A076Q0D3</accession>
<dbReference type="EMBL" id="CP006704">
    <property type="protein sequence ID" value="AIJ49132.1"/>
    <property type="molecule type" value="Genomic_DNA"/>
</dbReference>
<evidence type="ECO:0000259" key="13">
    <source>
        <dbReference type="Pfam" id="PF13193"/>
    </source>
</evidence>
<evidence type="ECO:0000256" key="11">
    <source>
        <dbReference type="ARBA" id="ARBA00042773"/>
    </source>
</evidence>
<keyword evidence="7" id="KW-0460">Magnesium</keyword>
<dbReference type="EC" id="6.2.1.3" evidence="9"/>
<dbReference type="FunFam" id="3.30.300.30:FF:000006">
    <property type="entry name" value="Long-chain-fatty-acid--CoA ligase FadD"/>
    <property type="match status" value="1"/>
</dbReference>
<dbReference type="PANTHER" id="PTHR43767:SF8">
    <property type="entry name" value="LONG-CHAIN-FATTY-ACID--COA LIGASE"/>
    <property type="match status" value="1"/>
</dbReference>
<dbReference type="GO" id="GO:0004467">
    <property type="term" value="F:long-chain fatty acid-CoA ligase activity"/>
    <property type="evidence" value="ECO:0007669"/>
    <property type="project" value="UniProtKB-EC"/>
</dbReference>
<dbReference type="InterPro" id="IPR000873">
    <property type="entry name" value="AMP-dep_synth/lig_dom"/>
</dbReference>
<evidence type="ECO:0000313" key="14">
    <source>
        <dbReference type="EMBL" id="AIJ49132.1"/>
    </source>
</evidence>
<dbReference type="Proteomes" id="UP000028782">
    <property type="component" value="Chromosome"/>
</dbReference>
<evidence type="ECO:0000256" key="7">
    <source>
        <dbReference type="ARBA" id="ARBA00022842"/>
    </source>
</evidence>
<keyword evidence="5" id="KW-0547">Nucleotide-binding</keyword>
<dbReference type="Gene3D" id="3.30.300.30">
    <property type="match status" value="1"/>
</dbReference>
<dbReference type="Pfam" id="PF00501">
    <property type="entry name" value="AMP-binding"/>
    <property type="match status" value="1"/>
</dbReference>
<dbReference type="KEGG" id="ctes:O987_25305"/>
<comment type="subcellular location">
    <subcellularLocation>
        <location evidence="2">Membrane</location>
        <topology evidence="2">Peripheral membrane protein</topology>
    </subcellularLocation>
</comment>
<evidence type="ECO:0000256" key="3">
    <source>
        <dbReference type="ARBA" id="ARBA00005005"/>
    </source>
</evidence>
<sequence length="593" mass="65113">MLAPLFNPPPASQDDERLLQGNSSMDAAAPWFKNYPPNVPHDVQPEQYRSLVHLLEEAFAQHAERPFSVCMDRWMSYAELDRFSAQMGAWLQSLGLEPGARVAIMLPNVPQFAVSMAGVLRAGFTCVNVNPLYTARELEHQLKDSGATAIIILENFARTLAQVLERSHIRHICLTSMGDLLGGLYGSWITFAVRHLAKMVPAFDLPLGAAHGSTGPQRQVTLFNKALAEGAGRKLVASTATLDSVAFLQYTGGTTGLSKGAVLTHRNIVAATLQAHTWFTPALEGRVKANETHIVAALPLYHIFALTVSLFAMRLGGSLSLIPNPRDIPKFVKVLKKRPFHVLPAVNTLFNALLHNPEFRQLDFSQLFISQAGGMAASEGTARQWQQTTGCAMIEGWGMSETCAIGTNNPVTNKEFTGTIGLPLPSISVAIKDDEGRNLPNGQAGELCIKGPNVMQGYYNQPAETAKAFTADGYMRTGDIGVLDDEGYTRIIDRKKDMMVVSGFNVYPNELENVISMCPGALECAAVGVKDDQQGESIKVYVVRSDPSLTEDRVMRYCQEQLTGYKRPRHIEFRDELPKTNVGKILRRELRSN</sequence>
<dbReference type="AlphaFoldDB" id="A0A076Q0D3"/>
<dbReference type="InterPro" id="IPR045851">
    <property type="entry name" value="AMP-bd_C_sf"/>
</dbReference>
<comment type="cofactor">
    <cofactor evidence="1">
        <name>Mg(2+)</name>
        <dbReference type="ChEBI" id="CHEBI:18420"/>
    </cofactor>
</comment>
<evidence type="ECO:0000313" key="15">
    <source>
        <dbReference type="Proteomes" id="UP000028782"/>
    </source>
</evidence>
<evidence type="ECO:0000256" key="6">
    <source>
        <dbReference type="ARBA" id="ARBA00022840"/>
    </source>
</evidence>
<evidence type="ECO:0000256" key="8">
    <source>
        <dbReference type="ARBA" id="ARBA00023136"/>
    </source>
</evidence>
<gene>
    <name evidence="14" type="ORF">O987_25305</name>
</gene>
<evidence type="ECO:0000259" key="12">
    <source>
        <dbReference type="Pfam" id="PF00501"/>
    </source>
</evidence>
<evidence type="ECO:0000256" key="1">
    <source>
        <dbReference type="ARBA" id="ARBA00001946"/>
    </source>
</evidence>
<evidence type="ECO:0000256" key="5">
    <source>
        <dbReference type="ARBA" id="ARBA00022741"/>
    </source>
</evidence>
<dbReference type="Pfam" id="PF13193">
    <property type="entry name" value="AMP-binding_C"/>
    <property type="match status" value="1"/>
</dbReference>
<comment type="pathway">
    <text evidence="3">Lipid metabolism; fatty acid beta-oxidation.</text>
</comment>
<keyword evidence="8" id="KW-0472">Membrane</keyword>
<dbReference type="InterPro" id="IPR050237">
    <property type="entry name" value="ATP-dep_AMP-bd_enzyme"/>
</dbReference>
<evidence type="ECO:0000256" key="2">
    <source>
        <dbReference type="ARBA" id="ARBA00004170"/>
    </source>
</evidence>
<dbReference type="SUPFAM" id="SSF56801">
    <property type="entry name" value="Acetyl-CoA synthetase-like"/>
    <property type="match status" value="1"/>
</dbReference>
<proteinExistence type="predicted"/>
<dbReference type="InterPro" id="IPR042099">
    <property type="entry name" value="ANL_N_sf"/>
</dbReference>
<evidence type="ECO:0000256" key="4">
    <source>
        <dbReference type="ARBA" id="ARBA00022598"/>
    </source>
</evidence>
<dbReference type="CDD" id="cd05936">
    <property type="entry name" value="FC-FACS_FadD_like"/>
    <property type="match status" value="1"/>
</dbReference>
<dbReference type="Gene3D" id="3.40.50.12780">
    <property type="entry name" value="N-terminal domain of ligase-like"/>
    <property type="match status" value="1"/>
</dbReference>
<dbReference type="InterPro" id="IPR025110">
    <property type="entry name" value="AMP-bd_C"/>
</dbReference>
<dbReference type="HOGENOM" id="CLU_000022_59_9_4"/>
<name>A0A076Q0D3_COMTE</name>
<evidence type="ECO:0000256" key="9">
    <source>
        <dbReference type="ARBA" id="ARBA00026121"/>
    </source>
</evidence>
<evidence type="ECO:0000256" key="10">
    <source>
        <dbReference type="ARBA" id="ARBA00039545"/>
    </source>
</evidence>
<feature type="domain" description="AMP-dependent synthetase/ligase" evidence="12">
    <location>
        <begin position="55"/>
        <end position="459"/>
    </location>
</feature>
<dbReference type="GO" id="GO:0005524">
    <property type="term" value="F:ATP binding"/>
    <property type="evidence" value="ECO:0007669"/>
    <property type="project" value="UniProtKB-KW"/>
</dbReference>
<feature type="domain" description="AMP-binding enzyme C-terminal" evidence="13">
    <location>
        <begin position="510"/>
        <end position="584"/>
    </location>
</feature>
<dbReference type="GO" id="GO:0016020">
    <property type="term" value="C:membrane"/>
    <property type="evidence" value="ECO:0007669"/>
    <property type="project" value="UniProtKB-SubCell"/>
</dbReference>